<dbReference type="Pfam" id="PF13927">
    <property type="entry name" value="Ig_3"/>
    <property type="match status" value="2"/>
</dbReference>
<feature type="domain" description="Fibronectin type-III" evidence="5">
    <location>
        <begin position="359"/>
        <end position="461"/>
    </location>
</feature>
<dbReference type="InterPro" id="IPR003599">
    <property type="entry name" value="Ig_sub"/>
</dbReference>
<feature type="domain" description="Ig-like" evidence="4">
    <location>
        <begin position="263"/>
        <end position="357"/>
    </location>
</feature>
<dbReference type="PANTHER" id="PTHR45080">
    <property type="entry name" value="CONTACTIN 5"/>
    <property type="match status" value="1"/>
</dbReference>
<dbReference type="GO" id="GO:0007156">
    <property type="term" value="P:homophilic cell adhesion via plasma membrane adhesion molecules"/>
    <property type="evidence" value="ECO:0007669"/>
    <property type="project" value="TreeGrafter"/>
</dbReference>
<keyword evidence="2" id="KW-0393">Immunoglobulin domain</keyword>
<feature type="chain" id="PRO_5018294812" description="Neurotrimin" evidence="3">
    <location>
        <begin position="19"/>
        <end position="495"/>
    </location>
</feature>
<keyword evidence="3" id="KW-0732">Signal</keyword>
<evidence type="ECO:0000259" key="5">
    <source>
        <dbReference type="PROSITE" id="PS50853"/>
    </source>
</evidence>
<dbReference type="SUPFAM" id="SSF49265">
    <property type="entry name" value="Fibronectin type III"/>
    <property type="match status" value="1"/>
</dbReference>
<dbReference type="Pfam" id="PF07679">
    <property type="entry name" value="I-set"/>
    <property type="match status" value="1"/>
</dbReference>
<dbReference type="Proteomes" id="UP000279307">
    <property type="component" value="Chromosome 4"/>
</dbReference>
<reference evidence="6 7" key="1">
    <citation type="journal article" date="2018" name="Genome Res.">
        <title>The genomic architecture and molecular evolution of ant odorant receptors.</title>
        <authorList>
            <person name="McKenzie S.K."/>
            <person name="Kronauer D.J.C."/>
        </authorList>
    </citation>
    <scope>NUCLEOTIDE SEQUENCE [LARGE SCALE GENOMIC DNA]</scope>
    <source>
        <strain evidence="6">Clonal line C1</strain>
    </source>
</reference>
<name>A0A3L8DTE5_OOCBI</name>
<dbReference type="PROSITE" id="PS50853">
    <property type="entry name" value="FN3"/>
    <property type="match status" value="1"/>
</dbReference>
<keyword evidence="1" id="KW-0677">Repeat</keyword>
<evidence type="ECO:0000256" key="1">
    <source>
        <dbReference type="ARBA" id="ARBA00022737"/>
    </source>
</evidence>
<evidence type="ECO:0000259" key="4">
    <source>
        <dbReference type="PROSITE" id="PS50835"/>
    </source>
</evidence>
<evidence type="ECO:0000256" key="2">
    <source>
        <dbReference type="ARBA" id="ARBA00023319"/>
    </source>
</evidence>
<proteinExistence type="predicted"/>
<dbReference type="Gene3D" id="2.60.40.10">
    <property type="entry name" value="Immunoglobulins"/>
    <property type="match status" value="4"/>
</dbReference>
<organism evidence="6 7">
    <name type="scientific">Ooceraea biroi</name>
    <name type="common">Clonal raider ant</name>
    <name type="synonym">Cerapachys biroi</name>
    <dbReference type="NCBI Taxonomy" id="2015173"/>
    <lineage>
        <taxon>Eukaryota</taxon>
        <taxon>Metazoa</taxon>
        <taxon>Ecdysozoa</taxon>
        <taxon>Arthropoda</taxon>
        <taxon>Hexapoda</taxon>
        <taxon>Insecta</taxon>
        <taxon>Pterygota</taxon>
        <taxon>Neoptera</taxon>
        <taxon>Endopterygota</taxon>
        <taxon>Hymenoptera</taxon>
        <taxon>Apocrita</taxon>
        <taxon>Aculeata</taxon>
        <taxon>Formicoidea</taxon>
        <taxon>Formicidae</taxon>
        <taxon>Dorylinae</taxon>
        <taxon>Ooceraea</taxon>
    </lineage>
</organism>
<dbReference type="CDD" id="cd00096">
    <property type="entry name" value="Ig"/>
    <property type="match status" value="1"/>
</dbReference>
<dbReference type="EMBL" id="QOIP01000004">
    <property type="protein sequence ID" value="RLU23697.1"/>
    <property type="molecule type" value="Genomic_DNA"/>
</dbReference>
<feature type="domain" description="Ig-like" evidence="4">
    <location>
        <begin position="165"/>
        <end position="258"/>
    </location>
</feature>
<feature type="signal peptide" evidence="3">
    <location>
        <begin position="1"/>
        <end position="18"/>
    </location>
</feature>
<dbReference type="SUPFAM" id="SSF48726">
    <property type="entry name" value="Immunoglobulin"/>
    <property type="match status" value="3"/>
</dbReference>
<dbReference type="InterPro" id="IPR007110">
    <property type="entry name" value="Ig-like_dom"/>
</dbReference>
<dbReference type="PROSITE" id="PS50835">
    <property type="entry name" value="IG_LIKE"/>
    <property type="match status" value="3"/>
</dbReference>
<dbReference type="InterPro" id="IPR003598">
    <property type="entry name" value="Ig_sub2"/>
</dbReference>
<dbReference type="PANTHER" id="PTHR45080:SF33">
    <property type="entry name" value="IG-LIKE DOMAIN-CONTAINING PROTEIN"/>
    <property type="match status" value="1"/>
</dbReference>
<protein>
    <recommendedName>
        <fullName evidence="8">Neurotrimin</fullName>
    </recommendedName>
</protein>
<dbReference type="SMART" id="SM00409">
    <property type="entry name" value="IG"/>
    <property type="match status" value="3"/>
</dbReference>
<evidence type="ECO:0000313" key="6">
    <source>
        <dbReference type="EMBL" id="RLU23697.1"/>
    </source>
</evidence>
<evidence type="ECO:0000313" key="7">
    <source>
        <dbReference type="Proteomes" id="UP000279307"/>
    </source>
</evidence>
<dbReference type="InterPro" id="IPR036116">
    <property type="entry name" value="FN3_sf"/>
</dbReference>
<comment type="caution">
    <text evidence="6">The sequence shown here is derived from an EMBL/GenBank/DDBJ whole genome shotgun (WGS) entry which is preliminary data.</text>
</comment>
<feature type="domain" description="Ig-like" evidence="4">
    <location>
        <begin position="59"/>
        <end position="147"/>
    </location>
</feature>
<evidence type="ECO:0008006" key="8">
    <source>
        <dbReference type="Google" id="ProtNLM"/>
    </source>
</evidence>
<dbReference type="GO" id="GO:0030154">
    <property type="term" value="P:cell differentiation"/>
    <property type="evidence" value="ECO:0007669"/>
    <property type="project" value="UniProtKB-ARBA"/>
</dbReference>
<dbReference type="SMART" id="SM00408">
    <property type="entry name" value="IGc2"/>
    <property type="match status" value="3"/>
</dbReference>
<dbReference type="CDD" id="cd00063">
    <property type="entry name" value="FN3"/>
    <property type="match status" value="1"/>
</dbReference>
<dbReference type="InterPro" id="IPR013098">
    <property type="entry name" value="Ig_I-set"/>
</dbReference>
<dbReference type="GO" id="GO:0009653">
    <property type="term" value="P:anatomical structure morphogenesis"/>
    <property type="evidence" value="ECO:0007669"/>
    <property type="project" value="UniProtKB-ARBA"/>
</dbReference>
<dbReference type="InterPro" id="IPR013783">
    <property type="entry name" value="Ig-like_fold"/>
</dbReference>
<sequence length="495" mass="55192">MLPPRILALLVILLAVQGWCKPTKSTEDDDYEDDTPLEEEDEEDEEAYLDNVNVAEAPPQILSMAKSIRVKAGSTVLLPCQVIHAENYAITWTKDGEYLYFGGQPYISDKRIVNLPNNSLVIHNASVNDTSNDYKCTVLAENNLVITHRLLVDPAPEKTHQQSVPQHSHKGIIRVMPSRRVDVIQGHSVRLGCETDIQPPPEIKWFIENKKVNSYDPDVTVDGNYLTIRKVSRSHSGLYQCLAEDGSKQPAMEAIAVVVHYVPEIEVKRNIVHSGAGIESEMTCIVSAYPEAIITWYKGDKEIMHKKGSIVMHHGVMKNNKTKHVLKVLHTLPRDFGEYKCRAQNTIGQDTKSIILTGAPSQPKLTGAEMTNDDMAIILKWRLESYSPINEYRLQYRRAGDDVWSVVEPEVKDGKGNQFTVEHPIGDLQPGSYEAIFMARNAFGWSPPSEPHMFTGDSPPEMARKEGNAAAVQIRPPGALLALILVVLSCAFPSL</sequence>
<dbReference type="GO" id="GO:0005886">
    <property type="term" value="C:plasma membrane"/>
    <property type="evidence" value="ECO:0007669"/>
    <property type="project" value="TreeGrafter"/>
</dbReference>
<evidence type="ECO:0000256" key="3">
    <source>
        <dbReference type="SAM" id="SignalP"/>
    </source>
</evidence>
<accession>A0A3L8DTE5</accession>
<dbReference type="OrthoDB" id="6159398at2759"/>
<dbReference type="InterPro" id="IPR050958">
    <property type="entry name" value="Cell_Adh-Cytoskel_Orgn"/>
</dbReference>
<gene>
    <name evidence="6" type="ORF">DMN91_003903</name>
</gene>
<dbReference type="InterPro" id="IPR003961">
    <property type="entry name" value="FN3_dom"/>
</dbReference>
<dbReference type="AlphaFoldDB" id="A0A3L8DTE5"/>
<dbReference type="InterPro" id="IPR036179">
    <property type="entry name" value="Ig-like_dom_sf"/>
</dbReference>